<protein>
    <submittedName>
        <fullName evidence="2">Copper chaperone PCu(A)C</fullName>
    </submittedName>
</protein>
<feature type="signal peptide" evidence="1">
    <location>
        <begin position="1"/>
        <end position="20"/>
    </location>
</feature>
<dbReference type="KEGG" id="chiz:HQ393_16295"/>
<dbReference type="AlphaFoldDB" id="A0A7H9BM37"/>
<dbReference type="Pfam" id="PF04314">
    <property type="entry name" value="PCuAC"/>
    <property type="match status" value="1"/>
</dbReference>
<keyword evidence="1" id="KW-0732">Signal</keyword>
<evidence type="ECO:0000313" key="2">
    <source>
        <dbReference type="EMBL" id="QLG89683.1"/>
    </source>
</evidence>
<feature type="chain" id="PRO_5028846140" evidence="1">
    <location>
        <begin position="21"/>
        <end position="156"/>
    </location>
</feature>
<dbReference type="PANTHER" id="PTHR36302">
    <property type="entry name" value="BLR7088 PROTEIN"/>
    <property type="match status" value="1"/>
</dbReference>
<proteinExistence type="predicted"/>
<sequence>MLRKIITGVALLCAASFAFAHGYQVGDLNIHHPWARATVAGAHNGGVFMTITSAKDDQLLKAETELADKVEFHEMKMVDGMMKMRPIASLPLAAESEVKLAPGGYHIMLFGLKRQLIEGEKFPMKLTFARGCVVNVEVKVENLTHGAASAPEHAAH</sequence>
<dbReference type="InterPro" id="IPR036182">
    <property type="entry name" value="PCuAC_sf"/>
</dbReference>
<name>A0A7H9BM37_9NEIS</name>
<accession>A0A7H9BM37</accession>
<dbReference type="PANTHER" id="PTHR36302:SF1">
    <property type="entry name" value="COPPER CHAPERONE PCU(A)C"/>
    <property type="match status" value="1"/>
</dbReference>
<evidence type="ECO:0000313" key="3">
    <source>
        <dbReference type="Proteomes" id="UP000509597"/>
    </source>
</evidence>
<dbReference type="EMBL" id="CP058627">
    <property type="protein sequence ID" value="QLG89683.1"/>
    <property type="molecule type" value="Genomic_DNA"/>
</dbReference>
<dbReference type="Gene3D" id="2.60.40.1890">
    <property type="entry name" value="PCu(A)C copper chaperone"/>
    <property type="match status" value="1"/>
</dbReference>
<dbReference type="RefSeq" id="WP_179356635.1">
    <property type="nucleotide sequence ID" value="NZ_CP058627.1"/>
</dbReference>
<dbReference type="InterPro" id="IPR007410">
    <property type="entry name" value="LpqE-like"/>
</dbReference>
<gene>
    <name evidence="2" type="ORF">HQ393_16295</name>
</gene>
<reference evidence="2 3" key="1">
    <citation type="submission" date="2020-07" db="EMBL/GenBank/DDBJ databases">
        <title>Complete genome sequence of Chitinibacter sp. 2T18.</title>
        <authorList>
            <person name="Bae J.-W."/>
            <person name="Choi J.-W."/>
        </authorList>
    </citation>
    <scope>NUCLEOTIDE SEQUENCE [LARGE SCALE GENOMIC DNA]</scope>
    <source>
        <strain evidence="2 3">2T18</strain>
    </source>
</reference>
<dbReference type="Proteomes" id="UP000509597">
    <property type="component" value="Chromosome"/>
</dbReference>
<organism evidence="2 3">
    <name type="scientific">Chitinibacter bivalviorum</name>
    <dbReference type="NCBI Taxonomy" id="2739434"/>
    <lineage>
        <taxon>Bacteria</taxon>
        <taxon>Pseudomonadati</taxon>
        <taxon>Pseudomonadota</taxon>
        <taxon>Betaproteobacteria</taxon>
        <taxon>Neisseriales</taxon>
        <taxon>Chitinibacteraceae</taxon>
        <taxon>Chitinibacter</taxon>
    </lineage>
</organism>
<evidence type="ECO:0000256" key="1">
    <source>
        <dbReference type="SAM" id="SignalP"/>
    </source>
</evidence>
<keyword evidence="3" id="KW-1185">Reference proteome</keyword>
<dbReference type="InterPro" id="IPR058248">
    <property type="entry name" value="Lxx211020-like"/>
</dbReference>
<dbReference type="SUPFAM" id="SSF110087">
    <property type="entry name" value="DR1885-like metal-binding protein"/>
    <property type="match status" value="1"/>
</dbReference>